<reference evidence="2 3" key="1">
    <citation type="journal article" date="2017" name="Plant Biotechnol. J.">
        <title>A comprehensive draft genome sequence for lupin (Lupinus angustifolius), an emerging health food: insights into plant-microbe interactions and legume evolution.</title>
        <authorList>
            <person name="Hane J.K."/>
            <person name="Ming Y."/>
            <person name="Kamphuis L.G."/>
            <person name="Nelson M.N."/>
            <person name="Garg G."/>
            <person name="Atkins C.A."/>
            <person name="Bayer P.E."/>
            <person name="Bravo A."/>
            <person name="Bringans S."/>
            <person name="Cannon S."/>
            <person name="Edwards D."/>
            <person name="Foley R."/>
            <person name="Gao L.L."/>
            <person name="Harrison M.J."/>
            <person name="Huang W."/>
            <person name="Hurgobin B."/>
            <person name="Li S."/>
            <person name="Liu C.W."/>
            <person name="McGrath A."/>
            <person name="Morahan G."/>
            <person name="Murray J."/>
            <person name="Weller J."/>
            <person name="Jian J."/>
            <person name="Singh K.B."/>
        </authorList>
    </citation>
    <scope>NUCLEOTIDE SEQUENCE [LARGE SCALE GENOMIC DNA]</scope>
    <source>
        <strain evidence="3">cv. Tanjil</strain>
        <tissue evidence="2">Whole plant</tissue>
    </source>
</reference>
<protein>
    <submittedName>
        <fullName evidence="2">Uncharacterized protein</fullName>
    </submittedName>
</protein>
<gene>
    <name evidence="2" type="ORF">TanjilG_09270</name>
</gene>
<evidence type="ECO:0000256" key="1">
    <source>
        <dbReference type="SAM" id="MobiDB-lite"/>
    </source>
</evidence>
<evidence type="ECO:0000313" key="3">
    <source>
        <dbReference type="Proteomes" id="UP000188354"/>
    </source>
</evidence>
<name>A0A4P1QWV1_LUPAN</name>
<dbReference type="AlphaFoldDB" id="A0A4P1QWV1"/>
<organism evidence="2 3">
    <name type="scientific">Lupinus angustifolius</name>
    <name type="common">Narrow-leaved blue lupine</name>
    <dbReference type="NCBI Taxonomy" id="3871"/>
    <lineage>
        <taxon>Eukaryota</taxon>
        <taxon>Viridiplantae</taxon>
        <taxon>Streptophyta</taxon>
        <taxon>Embryophyta</taxon>
        <taxon>Tracheophyta</taxon>
        <taxon>Spermatophyta</taxon>
        <taxon>Magnoliopsida</taxon>
        <taxon>eudicotyledons</taxon>
        <taxon>Gunneridae</taxon>
        <taxon>Pentapetalae</taxon>
        <taxon>rosids</taxon>
        <taxon>fabids</taxon>
        <taxon>Fabales</taxon>
        <taxon>Fabaceae</taxon>
        <taxon>Papilionoideae</taxon>
        <taxon>50 kb inversion clade</taxon>
        <taxon>genistoids sensu lato</taxon>
        <taxon>core genistoids</taxon>
        <taxon>Genisteae</taxon>
        <taxon>Lupinus</taxon>
    </lineage>
</organism>
<evidence type="ECO:0000313" key="2">
    <source>
        <dbReference type="EMBL" id="OIV96728.1"/>
    </source>
</evidence>
<keyword evidence="3" id="KW-1185">Reference proteome</keyword>
<feature type="region of interest" description="Disordered" evidence="1">
    <location>
        <begin position="31"/>
        <end position="60"/>
    </location>
</feature>
<dbReference type="Proteomes" id="UP000188354">
    <property type="component" value="Chromosome LG15"/>
</dbReference>
<dbReference type="Gramene" id="OIV96728">
    <property type="protein sequence ID" value="OIV96728"/>
    <property type="gene ID" value="TanjilG_09270"/>
</dbReference>
<dbReference type="EMBL" id="CM007375">
    <property type="protein sequence ID" value="OIV96728.1"/>
    <property type="molecule type" value="Genomic_DNA"/>
</dbReference>
<feature type="region of interest" description="Disordered" evidence="1">
    <location>
        <begin position="1"/>
        <end position="20"/>
    </location>
</feature>
<accession>A0A4P1QWV1</accession>
<sequence>MEKISSQQNTSLTTQEKEQLQQVMDQWPEVFQTPKGLPPHRPFDHAINLVPGQGPVTVRP</sequence>
<proteinExistence type="predicted"/>